<dbReference type="AlphaFoldDB" id="F0JE97"/>
<dbReference type="eggNOG" id="COG0732">
    <property type="taxonomic scope" value="Bacteria"/>
</dbReference>
<dbReference type="Gene3D" id="3.90.220.20">
    <property type="entry name" value="DNA methylase specificity domains"/>
    <property type="match status" value="2"/>
</dbReference>
<keyword evidence="6" id="KW-1185">Reference proteome</keyword>
<feature type="domain" description="Type I restriction modification DNA specificity" evidence="4">
    <location>
        <begin position="195"/>
        <end position="360"/>
    </location>
</feature>
<dbReference type="InterPro" id="IPR000055">
    <property type="entry name" value="Restrct_endonuc_typeI_TRD"/>
</dbReference>
<keyword evidence="3" id="KW-0238">DNA-binding</keyword>
<comment type="similarity">
    <text evidence="1">Belongs to the type-I restriction system S methylase family.</text>
</comment>
<dbReference type="Proteomes" id="UP000007845">
    <property type="component" value="Chromosome"/>
</dbReference>
<dbReference type="CDD" id="cd17282">
    <property type="entry name" value="RMtype1_S_Eco16444ORF1681_TRD1-CR1_like"/>
    <property type="match status" value="1"/>
</dbReference>
<dbReference type="KEGG" id="ddn:DND132_1498"/>
<dbReference type="REBASE" id="45694">
    <property type="entry name" value="S.Dde132ORF1499P"/>
</dbReference>
<dbReference type="RefSeq" id="WP_014322134.1">
    <property type="nucleotide sequence ID" value="NC_016803.1"/>
</dbReference>
<dbReference type="SUPFAM" id="SSF116734">
    <property type="entry name" value="DNA methylase specificity domain"/>
    <property type="match status" value="2"/>
</dbReference>
<keyword evidence="2" id="KW-0680">Restriction system</keyword>
<dbReference type="SMR" id="F0JE97"/>
<evidence type="ECO:0000313" key="6">
    <source>
        <dbReference type="Proteomes" id="UP000007845"/>
    </source>
</evidence>
<dbReference type="Pfam" id="PF01420">
    <property type="entry name" value="Methylase_S"/>
    <property type="match status" value="1"/>
</dbReference>
<dbReference type="InterPro" id="IPR044946">
    <property type="entry name" value="Restrct_endonuc_typeI_TRD_sf"/>
</dbReference>
<gene>
    <name evidence="5" type="ORF">DND132_1498</name>
</gene>
<evidence type="ECO:0000256" key="1">
    <source>
        <dbReference type="ARBA" id="ARBA00010923"/>
    </source>
</evidence>
<dbReference type="HOGENOM" id="CLU_021095_12_0_7"/>
<organism evidence="5 6">
    <name type="scientific">Pseudodesulfovibrio mercurii</name>
    <dbReference type="NCBI Taxonomy" id="641491"/>
    <lineage>
        <taxon>Bacteria</taxon>
        <taxon>Pseudomonadati</taxon>
        <taxon>Thermodesulfobacteriota</taxon>
        <taxon>Desulfovibrionia</taxon>
        <taxon>Desulfovibrionales</taxon>
        <taxon>Desulfovibrionaceae</taxon>
    </lineage>
</organism>
<accession>F0JE97</accession>
<dbReference type="PANTHER" id="PTHR30408:SF12">
    <property type="entry name" value="TYPE I RESTRICTION ENZYME MJAVIII SPECIFICITY SUBUNIT"/>
    <property type="match status" value="1"/>
</dbReference>
<dbReference type="EMBL" id="CP003220">
    <property type="protein sequence ID" value="EGB14706.1"/>
    <property type="molecule type" value="Genomic_DNA"/>
</dbReference>
<dbReference type="GO" id="GO:0003677">
    <property type="term" value="F:DNA binding"/>
    <property type="evidence" value="ECO:0007669"/>
    <property type="project" value="UniProtKB-KW"/>
</dbReference>
<evidence type="ECO:0000313" key="5">
    <source>
        <dbReference type="EMBL" id="EGB14706.1"/>
    </source>
</evidence>
<dbReference type="STRING" id="641491.DND132_1498"/>
<dbReference type="GO" id="GO:0009307">
    <property type="term" value="P:DNA restriction-modification system"/>
    <property type="evidence" value="ECO:0007669"/>
    <property type="project" value="UniProtKB-KW"/>
</dbReference>
<evidence type="ECO:0000256" key="3">
    <source>
        <dbReference type="ARBA" id="ARBA00023125"/>
    </source>
</evidence>
<proteinExistence type="inferred from homology"/>
<dbReference type="InterPro" id="IPR052021">
    <property type="entry name" value="Type-I_RS_S_subunit"/>
</dbReference>
<sequence length="532" mass="60186">MTWGFRTLDALLDKSGTDRAGKQDLPILSITMSDGLVDQSEKFKKRVASRDTTKYRIAHRNELVVGFPIDEGVLGFQTKYPAGIVSPAYDIWKLKSPNDTFIPYLERYLRSNQARQIYASKMKGAVARRRSLSKVDFLGLEIPFPSFDDQKRIAHLLGKVEGLIARRKQHLQQLDDLLKSVFLKMFGDPVRNEMGWETELLGELATIERGRFSPRPRNDPKFYNGAYPFIQTGDISRSNGRLREYTQTLNELGIKVSKKFDVGTIVIAIVGATIGETAILQIPTYAPDSVIGITPKSATKETESVFIEFLLRFWKPVLRARAPEAARANINIETLRPLPVICPLDKDRERFATIVEKVEDLKSRYQQSLADMEYLYGALSQKAFNGELDLSRIVLPDEQQDAMAEEYQPQEIQEDNTAIRSLELSTPDIEALLELATPDGRKPTIEQWLKECIGQMRVGETFSAQLFLEKVLNKMIELDHDGLFEDWGRDGEPKITIADYDSLKDMIFKLIENGTLIQAFATGINSLQVAPA</sequence>
<evidence type="ECO:0000259" key="4">
    <source>
        <dbReference type="Pfam" id="PF01420"/>
    </source>
</evidence>
<reference evidence="5 6" key="1">
    <citation type="journal article" date="2011" name="J. Bacteriol.">
        <title>Genome sequence of the mercury-methylating strain Desulfovibrio desulfuricans ND132.</title>
        <authorList>
            <person name="Brown S.D."/>
            <person name="Gilmour C.C."/>
            <person name="Kucken A.M."/>
            <person name="Wall J.D."/>
            <person name="Elias D.A."/>
            <person name="Brandt C.C."/>
            <person name="Podar M."/>
            <person name="Chertkov O."/>
            <person name="Held B."/>
            <person name="Bruce D.C."/>
            <person name="Detter J.C."/>
            <person name="Tapia R."/>
            <person name="Han C.S."/>
            <person name="Goodwin L.A."/>
            <person name="Cheng J.F."/>
            <person name="Pitluck S."/>
            <person name="Woyke T."/>
            <person name="Mikhailova N."/>
            <person name="Ivanova N.N."/>
            <person name="Han J."/>
            <person name="Lucas S."/>
            <person name="Lapidus A.L."/>
            <person name="Land M.L."/>
            <person name="Hauser L.J."/>
            <person name="Palumbo A.V."/>
        </authorList>
    </citation>
    <scope>NUCLEOTIDE SEQUENCE [LARGE SCALE GENOMIC DNA]</scope>
    <source>
        <strain evidence="5 6">ND132</strain>
    </source>
</reference>
<dbReference type="PANTHER" id="PTHR30408">
    <property type="entry name" value="TYPE-1 RESTRICTION ENZYME ECOKI SPECIFICITY PROTEIN"/>
    <property type="match status" value="1"/>
</dbReference>
<evidence type="ECO:0000256" key="2">
    <source>
        <dbReference type="ARBA" id="ARBA00022747"/>
    </source>
</evidence>
<protein>
    <submittedName>
        <fullName evidence="5">Restriction modification system DNA specificity domain-containing protein</fullName>
    </submittedName>
</protein>
<name>F0JE97_9BACT</name>